<dbReference type="GO" id="GO:0005216">
    <property type="term" value="F:monoatomic ion channel activity"/>
    <property type="evidence" value="ECO:0007669"/>
    <property type="project" value="InterPro"/>
</dbReference>
<keyword evidence="2" id="KW-0813">Transport</keyword>
<protein>
    <recommendedName>
        <fullName evidence="9">Cyclic nucleotide-binding domain-containing protein</fullName>
    </recommendedName>
</protein>
<evidence type="ECO:0000259" key="9">
    <source>
        <dbReference type="PROSITE" id="PS50042"/>
    </source>
</evidence>
<dbReference type="Pfam" id="PF00027">
    <property type="entry name" value="cNMP_binding"/>
    <property type="match status" value="1"/>
</dbReference>
<reference evidence="10" key="1">
    <citation type="submission" date="2021-09" db="EMBL/GenBank/DDBJ databases">
        <authorList>
            <consortium name="AG Swart"/>
            <person name="Singh M."/>
            <person name="Singh A."/>
            <person name="Seah K."/>
            <person name="Emmerich C."/>
        </authorList>
    </citation>
    <scope>NUCLEOTIDE SEQUENCE</scope>
    <source>
        <strain evidence="10">ATCC30299</strain>
    </source>
</reference>
<keyword evidence="5" id="KW-0406">Ion transport</keyword>
<feature type="transmembrane region" description="Helical" evidence="8">
    <location>
        <begin position="308"/>
        <end position="328"/>
    </location>
</feature>
<gene>
    <name evidence="10" type="ORF">BSTOLATCC_MIC14436</name>
</gene>
<evidence type="ECO:0000256" key="8">
    <source>
        <dbReference type="SAM" id="Phobius"/>
    </source>
</evidence>
<proteinExistence type="predicted"/>
<feature type="transmembrane region" description="Helical" evidence="8">
    <location>
        <begin position="383"/>
        <end position="407"/>
    </location>
</feature>
<dbReference type="GO" id="GO:0016020">
    <property type="term" value="C:membrane"/>
    <property type="evidence" value="ECO:0007669"/>
    <property type="project" value="UniProtKB-SubCell"/>
</dbReference>
<evidence type="ECO:0000313" key="10">
    <source>
        <dbReference type="EMBL" id="CAG9315686.1"/>
    </source>
</evidence>
<dbReference type="Proteomes" id="UP001162131">
    <property type="component" value="Unassembled WGS sequence"/>
</dbReference>
<dbReference type="InterPro" id="IPR000595">
    <property type="entry name" value="cNMP-bd_dom"/>
</dbReference>
<comment type="caution">
    <text evidence="10">The sequence shown here is derived from an EMBL/GenBank/DDBJ whole genome shotgun (WGS) entry which is preliminary data.</text>
</comment>
<evidence type="ECO:0000256" key="4">
    <source>
        <dbReference type="ARBA" id="ARBA00022989"/>
    </source>
</evidence>
<dbReference type="CDD" id="cd00038">
    <property type="entry name" value="CAP_ED"/>
    <property type="match status" value="1"/>
</dbReference>
<keyword evidence="4 8" id="KW-1133">Transmembrane helix</keyword>
<dbReference type="EMBL" id="CAJZBQ010000014">
    <property type="protein sequence ID" value="CAG9315686.1"/>
    <property type="molecule type" value="Genomic_DNA"/>
</dbReference>
<dbReference type="InterPro" id="IPR018490">
    <property type="entry name" value="cNMP-bd_dom_sf"/>
</dbReference>
<evidence type="ECO:0000313" key="11">
    <source>
        <dbReference type="Proteomes" id="UP001162131"/>
    </source>
</evidence>
<feature type="compositionally biased region" description="Polar residues" evidence="7">
    <location>
        <begin position="1"/>
        <end position="27"/>
    </location>
</feature>
<organism evidence="10 11">
    <name type="scientific">Blepharisma stoltei</name>
    <dbReference type="NCBI Taxonomy" id="1481888"/>
    <lineage>
        <taxon>Eukaryota</taxon>
        <taxon>Sar</taxon>
        <taxon>Alveolata</taxon>
        <taxon>Ciliophora</taxon>
        <taxon>Postciliodesmatophora</taxon>
        <taxon>Heterotrichea</taxon>
        <taxon>Heterotrichida</taxon>
        <taxon>Blepharismidae</taxon>
        <taxon>Blepharisma</taxon>
    </lineage>
</organism>
<dbReference type="InterPro" id="IPR014710">
    <property type="entry name" value="RmlC-like_jellyroll"/>
</dbReference>
<feature type="transmembrane region" description="Helical" evidence="8">
    <location>
        <begin position="353"/>
        <end position="371"/>
    </location>
</feature>
<dbReference type="PROSITE" id="PS50042">
    <property type="entry name" value="CNMP_BINDING_3"/>
    <property type="match status" value="1"/>
</dbReference>
<name>A0AAU9J1Q3_9CILI</name>
<feature type="transmembrane region" description="Helical" evidence="8">
    <location>
        <begin position="155"/>
        <end position="175"/>
    </location>
</feature>
<evidence type="ECO:0000256" key="1">
    <source>
        <dbReference type="ARBA" id="ARBA00004141"/>
    </source>
</evidence>
<dbReference type="FunFam" id="1.10.287.70:FF:000123">
    <property type="entry name" value="Potassium channel KAT3"/>
    <property type="match status" value="1"/>
</dbReference>
<dbReference type="PANTHER" id="PTHR47823">
    <property type="entry name" value="ION_TRANS DOMAIN-CONTAINING PROTEIN"/>
    <property type="match status" value="1"/>
</dbReference>
<dbReference type="Gene3D" id="2.60.120.10">
    <property type="entry name" value="Jelly Rolls"/>
    <property type="match status" value="1"/>
</dbReference>
<evidence type="ECO:0000256" key="6">
    <source>
        <dbReference type="ARBA" id="ARBA00023136"/>
    </source>
</evidence>
<dbReference type="SUPFAM" id="SSF81324">
    <property type="entry name" value="Voltage-gated potassium channels"/>
    <property type="match status" value="1"/>
</dbReference>
<feature type="region of interest" description="Disordered" evidence="7">
    <location>
        <begin position="1"/>
        <end position="38"/>
    </location>
</feature>
<feature type="compositionally biased region" description="Polar residues" evidence="7">
    <location>
        <begin position="737"/>
        <end position="746"/>
    </location>
</feature>
<sequence length="746" mass="86198">MMVKSNQISNPSITIMPINSENDSQQNSRDDAEKQSTYPYTAIINSNESEEKPMLESERINSTERNRRLFRNVPVPDSPYNDVWKRVWFKLKVIFVLRALSKHVHLYGHLSSPRLTARIISMEPPERKQTFSLHEVQVKESLPFMIIHPNAKPKIIWNIIIAFGLIYCVTVMPFTMAFYESNGFDCWFYIDMALNVMFFIDIVIQLFSAYYDTDGILVSSRFKIILRYVTGWFAIDVVSCIPFGLFGVGNDQNGSSTNSSMIKLLRLPKLYRLARITRLAKMMKHYKHNYIFEMLQDFLSIKHTGMRLFQSFFTIMLCVHVVSCIWYYSAKIQNFSPDTWVFRGGYLDSDVPTLYITCIYWAVTTVCGIGYGDITAVTDLEMILCIFWMLSALYFVSFTVGSLSSMLNGLSTKENVLTNKLAAIDEFATESKLTKGLKFKLRHALKYSSERTGFSWGDKNSIFNELPKHLRYEVALAMHHGAVKELVFFEDKDPVIVASIVPFLQPMFVNFKEYIYKKDEFAEEIYFLIRGRVSYICWDEAVVYSAQKGSYFGDVEVIYQIPRKYNAKAIRSSELLIMGKSLISTVRREFPGVWDEMTEVAEERDMLNEKTALEIKEYNSMSKEGKLFAIDPANFKDKIEKKLKMKKAETIKKRITEIGFHKVSKQKKLTLGDLYTRLESAQAYLGSLEKHVSDVAKIMGYKNGQQSQLIRKGSRQDSIPDNYSYFESDEETPSEEPLNTSYSIPE</sequence>
<keyword evidence="6 8" id="KW-0472">Membrane</keyword>
<keyword evidence="11" id="KW-1185">Reference proteome</keyword>
<dbReference type="PANTHER" id="PTHR47823:SF9">
    <property type="entry name" value="CHROMOSOME UNDETERMINED SCAFFOLD_10, WHOLE GENOME SHOTGUN SEQUENCE"/>
    <property type="match status" value="1"/>
</dbReference>
<accession>A0AAU9J1Q3</accession>
<dbReference type="AlphaFoldDB" id="A0AAU9J1Q3"/>
<keyword evidence="3 8" id="KW-0812">Transmembrane</keyword>
<evidence type="ECO:0000256" key="7">
    <source>
        <dbReference type="SAM" id="MobiDB-lite"/>
    </source>
</evidence>
<feature type="region of interest" description="Disordered" evidence="7">
    <location>
        <begin position="708"/>
        <end position="746"/>
    </location>
</feature>
<dbReference type="SUPFAM" id="SSF51206">
    <property type="entry name" value="cAMP-binding domain-like"/>
    <property type="match status" value="1"/>
</dbReference>
<evidence type="ECO:0000256" key="3">
    <source>
        <dbReference type="ARBA" id="ARBA00022692"/>
    </source>
</evidence>
<evidence type="ECO:0000256" key="2">
    <source>
        <dbReference type="ARBA" id="ARBA00022448"/>
    </source>
</evidence>
<feature type="transmembrane region" description="Helical" evidence="8">
    <location>
        <begin position="187"/>
        <end position="211"/>
    </location>
</feature>
<feature type="domain" description="Cyclic nucleotide-binding" evidence="9">
    <location>
        <begin position="488"/>
        <end position="586"/>
    </location>
</feature>
<dbReference type="Pfam" id="PF00520">
    <property type="entry name" value="Ion_trans"/>
    <property type="match status" value="1"/>
</dbReference>
<evidence type="ECO:0000256" key="5">
    <source>
        <dbReference type="ARBA" id="ARBA00023065"/>
    </source>
</evidence>
<dbReference type="Gene3D" id="1.10.287.70">
    <property type="match status" value="1"/>
</dbReference>
<comment type="subcellular location">
    <subcellularLocation>
        <location evidence="1">Membrane</location>
        <topology evidence="1">Multi-pass membrane protein</topology>
    </subcellularLocation>
</comment>
<dbReference type="Gene3D" id="1.10.287.630">
    <property type="entry name" value="Helix hairpin bin"/>
    <property type="match status" value="1"/>
</dbReference>
<dbReference type="InterPro" id="IPR005821">
    <property type="entry name" value="Ion_trans_dom"/>
</dbReference>